<reference evidence="4" key="1">
    <citation type="submission" date="2010-07" db="EMBL/GenBank/DDBJ databases">
        <title>The genome sequence of Gaeumannomyces graminis var. tritici strain R3-111a-1.</title>
        <authorList>
            <consortium name="The Broad Institute Genome Sequencing Platform"/>
            <person name="Ma L.-J."/>
            <person name="Dead R."/>
            <person name="Young S."/>
            <person name="Zeng Q."/>
            <person name="Koehrsen M."/>
            <person name="Alvarado L."/>
            <person name="Berlin A."/>
            <person name="Chapman S.B."/>
            <person name="Chen Z."/>
            <person name="Freedman E."/>
            <person name="Gellesch M."/>
            <person name="Goldberg J."/>
            <person name="Griggs A."/>
            <person name="Gujja S."/>
            <person name="Heilman E.R."/>
            <person name="Heiman D."/>
            <person name="Hepburn T."/>
            <person name="Howarth C."/>
            <person name="Jen D."/>
            <person name="Larson L."/>
            <person name="Mehta T."/>
            <person name="Neiman D."/>
            <person name="Pearson M."/>
            <person name="Roberts A."/>
            <person name="Saif S."/>
            <person name="Shea T."/>
            <person name="Shenoy N."/>
            <person name="Sisk P."/>
            <person name="Stolte C."/>
            <person name="Sykes S."/>
            <person name="Walk T."/>
            <person name="White J."/>
            <person name="Yandava C."/>
            <person name="Haas B."/>
            <person name="Nusbaum C."/>
            <person name="Birren B."/>
        </authorList>
    </citation>
    <scope>NUCLEOTIDE SEQUENCE [LARGE SCALE GENOMIC DNA]</scope>
    <source>
        <strain evidence="4">R3-111a-1</strain>
    </source>
</reference>
<feature type="region of interest" description="Disordered" evidence="1">
    <location>
        <begin position="46"/>
        <end position="67"/>
    </location>
</feature>
<dbReference type="AlphaFoldDB" id="J3P1N7"/>
<dbReference type="VEuPathDB" id="FungiDB:GGTG_07435"/>
<reference evidence="2" key="2">
    <citation type="submission" date="2010-07" db="EMBL/GenBank/DDBJ databases">
        <authorList>
            <consortium name="The Broad Institute Genome Sequencing Platform"/>
            <consortium name="Broad Institute Genome Sequencing Center for Infectious Disease"/>
            <person name="Ma L.-J."/>
            <person name="Dead R."/>
            <person name="Young S."/>
            <person name="Zeng Q."/>
            <person name="Koehrsen M."/>
            <person name="Alvarado L."/>
            <person name="Berlin A."/>
            <person name="Chapman S.B."/>
            <person name="Chen Z."/>
            <person name="Freedman E."/>
            <person name="Gellesch M."/>
            <person name="Goldberg J."/>
            <person name="Griggs A."/>
            <person name="Gujja S."/>
            <person name="Heilman E.R."/>
            <person name="Heiman D."/>
            <person name="Hepburn T."/>
            <person name="Howarth C."/>
            <person name="Jen D."/>
            <person name="Larson L."/>
            <person name="Mehta T."/>
            <person name="Neiman D."/>
            <person name="Pearson M."/>
            <person name="Roberts A."/>
            <person name="Saif S."/>
            <person name="Shea T."/>
            <person name="Shenoy N."/>
            <person name="Sisk P."/>
            <person name="Stolte C."/>
            <person name="Sykes S."/>
            <person name="Walk T."/>
            <person name="White J."/>
            <person name="Yandava C."/>
            <person name="Haas B."/>
            <person name="Nusbaum C."/>
            <person name="Birren B."/>
        </authorList>
    </citation>
    <scope>NUCLEOTIDE SEQUENCE</scope>
    <source>
        <strain evidence="2">R3-111a-1</strain>
    </source>
</reference>
<reference evidence="2" key="3">
    <citation type="submission" date="2010-09" db="EMBL/GenBank/DDBJ databases">
        <title>Annotation of Gaeumannomyces graminis var. tritici R3-111a-1.</title>
        <authorList>
            <consortium name="The Broad Institute Genome Sequencing Platform"/>
            <person name="Ma L.-J."/>
            <person name="Dead R."/>
            <person name="Young S.K."/>
            <person name="Zeng Q."/>
            <person name="Gargeya S."/>
            <person name="Fitzgerald M."/>
            <person name="Haas B."/>
            <person name="Abouelleil A."/>
            <person name="Alvarado L."/>
            <person name="Arachchi H.M."/>
            <person name="Berlin A."/>
            <person name="Brown A."/>
            <person name="Chapman S.B."/>
            <person name="Chen Z."/>
            <person name="Dunbar C."/>
            <person name="Freedman E."/>
            <person name="Gearin G."/>
            <person name="Gellesch M."/>
            <person name="Goldberg J."/>
            <person name="Griggs A."/>
            <person name="Gujja S."/>
            <person name="Heiman D."/>
            <person name="Howarth C."/>
            <person name="Larson L."/>
            <person name="Lui A."/>
            <person name="MacDonald P.J.P."/>
            <person name="Mehta T."/>
            <person name="Montmayeur A."/>
            <person name="Murphy C."/>
            <person name="Neiman D."/>
            <person name="Pearson M."/>
            <person name="Priest M."/>
            <person name="Roberts A."/>
            <person name="Saif S."/>
            <person name="Shea T."/>
            <person name="Shenoy N."/>
            <person name="Sisk P."/>
            <person name="Stolte C."/>
            <person name="Sykes S."/>
            <person name="Yandava C."/>
            <person name="Wortman J."/>
            <person name="Nusbaum C."/>
            <person name="Birren B."/>
        </authorList>
    </citation>
    <scope>NUCLEOTIDE SEQUENCE</scope>
    <source>
        <strain evidence="2">R3-111a-1</strain>
    </source>
</reference>
<dbReference type="EnsemblFungi" id="EJT73579">
    <property type="protein sequence ID" value="EJT73579"/>
    <property type="gene ID" value="GGTG_07435"/>
</dbReference>
<evidence type="ECO:0000256" key="1">
    <source>
        <dbReference type="SAM" id="MobiDB-lite"/>
    </source>
</evidence>
<accession>J3P1N7</accession>
<gene>
    <name evidence="3" type="primary">20347893</name>
    <name evidence="2" type="ORF">GGTG_07435</name>
</gene>
<sequence>MRLIPTSNSVDRKLGDRRMGQGCVLTSQGCPLWICAGIGEPGGSDNASTRKQTIGMPKNQGKLCGRLDSRDFLPTENDLRRRERRESRGKINVQNCEDPTTMILSPSRPDDTQAPRIVGPPCDATALASICQMPSHPEWVLAPAHRPVHRWQVDTTGLS</sequence>
<evidence type="ECO:0000313" key="2">
    <source>
        <dbReference type="EMBL" id="EJT73579.1"/>
    </source>
</evidence>
<reference evidence="3" key="5">
    <citation type="submission" date="2018-04" db="UniProtKB">
        <authorList>
            <consortium name="EnsemblFungi"/>
        </authorList>
    </citation>
    <scope>IDENTIFICATION</scope>
    <source>
        <strain evidence="3">R3-111a-1</strain>
    </source>
</reference>
<dbReference type="RefSeq" id="XP_009223523.1">
    <property type="nucleotide sequence ID" value="XM_009225259.1"/>
</dbReference>
<evidence type="ECO:0000313" key="3">
    <source>
        <dbReference type="EnsemblFungi" id="EJT73579"/>
    </source>
</evidence>
<dbReference type="GeneID" id="20347893"/>
<reference evidence="3" key="4">
    <citation type="journal article" date="2015" name="G3 (Bethesda)">
        <title>Genome sequences of three phytopathogenic species of the Magnaporthaceae family of fungi.</title>
        <authorList>
            <person name="Okagaki L.H."/>
            <person name="Nunes C.C."/>
            <person name="Sailsbery J."/>
            <person name="Clay B."/>
            <person name="Brown D."/>
            <person name="John T."/>
            <person name="Oh Y."/>
            <person name="Young N."/>
            <person name="Fitzgerald M."/>
            <person name="Haas B.J."/>
            <person name="Zeng Q."/>
            <person name="Young S."/>
            <person name="Adiconis X."/>
            <person name="Fan L."/>
            <person name="Levin J.Z."/>
            <person name="Mitchell T.K."/>
            <person name="Okubara P.A."/>
            <person name="Farman M.L."/>
            <person name="Kohn L.M."/>
            <person name="Birren B."/>
            <person name="Ma L.-J."/>
            <person name="Dean R.A."/>
        </authorList>
    </citation>
    <scope>NUCLEOTIDE SEQUENCE</scope>
    <source>
        <strain evidence="3">R3-111a-1</strain>
    </source>
</reference>
<dbReference type="Proteomes" id="UP000006039">
    <property type="component" value="Unassembled WGS sequence"/>
</dbReference>
<protein>
    <submittedName>
        <fullName evidence="2 3">Uncharacterized protein</fullName>
    </submittedName>
</protein>
<organism evidence="2">
    <name type="scientific">Gaeumannomyces tritici (strain R3-111a-1)</name>
    <name type="common">Wheat and barley take-all root rot fungus</name>
    <name type="synonym">Gaeumannomyces graminis var. tritici</name>
    <dbReference type="NCBI Taxonomy" id="644352"/>
    <lineage>
        <taxon>Eukaryota</taxon>
        <taxon>Fungi</taxon>
        <taxon>Dikarya</taxon>
        <taxon>Ascomycota</taxon>
        <taxon>Pezizomycotina</taxon>
        <taxon>Sordariomycetes</taxon>
        <taxon>Sordariomycetidae</taxon>
        <taxon>Magnaporthales</taxon>
        <taxon>Magnaporthaceae</taxon>
        <taxon>Gaeumannomyces</taxon>
    </lineage>
</organism>
<dbReference type="PROSITE" id="PS51257">
    <property type="entry name" value="PROKAR_LIPOPROTEIN"/>
    <property type="match status" value="1"/>
</dbReference>
<evidence type="ECO:0000313" key="4">
    <source>
        <dbReference type="Proteomes" id="UP000006039"/>
    </source>
</evidence>
<proteinExistence type="predicted"/>
<dbReference type="EMBL" id="GL385398">
    <property type="protein sequence ID" value="EJT73579.1"/>
    <property type="molecule type" value="Genomic_DNA"/>
</dbReference>
<dbReference type="HOGENOM" id="CLU_1660881_0_0_1"/>
<keyword evidence="4" id="KW-1185">Reference proteome</keyword>
<name>J3P1N7_GAET3</name>